<evidence type="ECO:0000313" key="2">
    <source>
        <dbReference type="Proteomes" id="UP001597186"/>
    </source>
</evidence>
<dbReference type="RefSeq" id="WP_379914939.1">
    <property type="nucleotide sequence ID" value="NZ_JBHUDD010000053.1"/>
</dbReference>
<keyword evidence="2" id="KW-1185">Reference proteome</keyword>
<name>A0ABW4EFK2_9RHOB</name>
<gene>
    <name evidence="1" type="ORF">ACFTOW_09345</name>
</gene>
<dbReference type="Gene3D" id="3.40.50.300">
    <property type="entry name" value="P-loop containing nucleotide triphosphate hydrolases"/>
    <property type="match status" value="1"/>
</dbReference>
<accession>A0ABW4EFK2</accession>
<reference evidence="2" key="1">
    <citation type="journal article" date="2019" name="Int. J. Syst. Evol. Microbiol.">
        <title>The Global Catalogue of Microorganisms (GCM) 10K type strain sequencing project: providing services to taxonomists for standard genome sequencing and annotation.</title>
        <authorList>
            <consortium name="The Broad Institute Genomics Platform"/>
            <consortium name="The Broad Institute Genome Sequencing Center for Infectious Disease"/>
            <person name="Wu L."/>
            <person name="Ma J."/>
        </authorList>
    </citation>
    <scope>NUCLEOTIDE SEQUENCE [LARGE SCALE GENOMIC DNA]</scope>
    <source>
        <strain evidence="2">CGMCC 1.12477</strain>
    </source>
</reference>
<comment type="caution">
    <text evidence="1">The sequence shown here is derived from an EMBL/GenBank/DDBJ whole genome shotgun (WGS) entry which is preliminary data.</text>
</comment>
<proteinExistence type="predicted"/>
<evidence type="ECO:0000313" key="1">
    <source>
        <dbReference type="EMBL" id="MFD1509605.1"/>
    </source>
</evidence>
<dbReference type="InterPro" id="IPR027417">
    <property type="entry name" value="P-loop_NTPase"/>
</dbReference>
<sequence length="264" mass="29076">MRVIVHAGFHRTGTTSIQHMMQRNARKLARHFRILTRRQMPALCEAARAWSLSHDAADLGLVTFELAQILEPLDPVDTRPLVLSSEDLSGHMPGRFDLTGYDAAPRLMATIEQTTQTCLPGADLAFFFTIRATAPWLRSTWAQHVRAIRFTEPRDAYLARMAPHADLTATVARIAAAVTAPVHATALEACADAPFGPFTPLLDLMQPPQKLRAKLTALPPSNPSFPNPVLAQFLALNQSNLTRAALAEAKKTLMEDWRSTARLG</sequence>
<organism evidence="1 2">
    <name type="scientific">Lacimonas salitolerans</name>
    <dbReference type="NCBI Taxonomy" id="1323750"/>
    <lineage>
        <taxon>Bacteria</taxon>
        <taxon>Pseudomonadati</taxon>
        <taxon>Pseudomonadota</taxon>
        <taxon>Alphaproteobacteria</taxon>
        <taxon>Rhodobacterales</taxon>
        <taxon>Paracoccaceae</taxon>
        <taxon>Lacimonas</taxon>
    </lineage>
</organism>
<evidence type="ECO:0008006" key="3">
    <source>
        <dbReference type="Google" id="ProtNLM"/>
    </source>
</evidence>
<dbReference type="Proteomes" id="UP001597186">
    <property type="component" value="Unassembled WGS sequence"/>
</dbReference>
<dbReference type="SUPFAM" id="SSF52540">
    <property type="entry name" value="P-loop containing nucleoside triphosphate hydrolases"/>
    <property type="match status" value="1"/>
</dbReference>
<protein>
    <recommendedName>
        <fullName evidence="3">Sulfotransferase family protein</fullName>
    </recommendedName>
</protein>
<dbReference type="EMBL" id="JBHUDD010000053">
    <property type="protein sequence ID" value="MFD1509605.1"/>
    <property type="molecule type" value="Genomic_DNA"/>
</dbReference>